<feature type="transmembrane region" description="Helical" evidence="10">
    <location>
        <begin position="176"/>
        <end position="194"/>
    </location>
</feature>
<dbReference type="Pfam" id="PF08521">
    <property type="entry name" value="2CSK_N"/>
    <property type="match status" value="1"/>
</dbReference>
<dbReference type="EC" id="2.7.13.3" evidence="3"/>
<dbReference type="CDD" id="cd00075">
    <property type="entry name" value="HATPase"/>
    <property type="match status" value="1"/>
</dbReference>
<feature type="domain" description="Histidine kinase" evidence="11">
    <location>
        <begin position="251"/>
        <end position="466"/>
    </location>
</feature>
<dbReference type="SMART" id="SM00387">
    <property type="entry name" value="HATPase_c"/>
    <property type="match status" value="1"/>
</dbReference>
<dbReference type="PROSITE" id="PS50109">
    <property type="entry name" value="HIS_KIN"/>
    <property type="match status" value="1"/>
</dbReference>
<keyword evidence="8 10" id="KW-1133">Transmembrane helix</keyword>
<evidence type="ECO:0000256" key="9">
    <source>
        <dbReference type="ARBA" id="ARBA00023136"/>
    </source>
</evidence>
<dbReference type="Proteomes" id="UP000198607">
    <property type="component" value="Unassembled WGS sequence"/>
</dbReference>
<dbReference type="EMBL" id="FNCY01000006">
    <property type="protein sequence ID" value="SDH56177.1"/>
    <property type="molecule type" value="Genomic_DNA"/>
</dbReference>
<evidence type="ECO:0000256" key="1">
    <source>
        <dbReference type="ARBA" id="ARBA00000085"/>
    </source>
</evidence>
<feature type="transmembrane region" description="Helical" evidence="10">
    <location>
        <begin position="14"/>
        <end position="34"/>
    </location>
</feature>
<dbReference type="InterPro" id="IPR036890">
    <property type="entry name" value="HATPase_C_sf"/>
</dbReference>
<evidence type="ECO:0000313" key="13">
    <source>
        <dbReference type="Proteomes" id="UP000198607"/>
    </source>
</evidence>
<evidence type="ECO:0000256" key="5">
    <source>
        <dbReference type="ARBA" id="ARBA00022679"/>
    </source>
</evidence>
<dbReference type="InterPro" id="IPR036097">
    <property type="entry name" value="HisK_dim/P_sf"/>
</dbReference>
<keyword evidence="7 12" id="KW-0418">Kinase</keyword>
<evidence type="ECO:0000313" key="12">
    <source>
        <dbReference type="EMBL" id="SDH56177.1"/>
    </source>
</evidence>
<keyword evidence="4" id="KW-0597">Phosphoprotein</keyword>
<proteinExistence type="predicted"/>
<dbReference type="RefSeq" id="WP_245715516.1">
    <property type="nucleotide sequence ID" value="NZ_FNCY01000006.1"/>
</dbReference>
<dbReference type="PRINTS" id="PR00344">
    <property type="entry name" value="BCTRLSENSOR"/>
</dbReference>
<accession>A0A1G8DEN1</accession>
<evidence type="ECO:0000256" key="8">
    <source>
        <dbReference type="ARBA" id="ARBA00022989"/>
    </source>
</evidence>
<evidence type="ECO:0000256" key="4">
    <source>
        <dbReference type="ARBA" id="ARBA00022553"/>
    </source>
</evidence>
<sequence length="466" mass="51362">MRPETTPASLRQRLAWWMIPAWAVILTVTAVWSYKSAMSAVNHAYDRSLTTAIKAIAENTHATEGRVIADIPYSAMDLFDDEVQERIFYAIIGADGKLLTGYEDLVPPPLLRLSGEPATTDSRFRDHDVRLAAMKKRLFDPELENGDTVTIVFAETIEARTHLALQLFFGGLRWQILLIVSCGVLIVFALSRTFRPLLALCESIRKRDAEDLTPVPEGGVPSEVLPLIAAINVHIGRLGRMLEARRRFLADAAHQIRTPLAVLGAQAEYGERQADPEEMRQTLSSMRNSIQSTKRMANQMLTLARAEQANGLIQEHSRIDLVDLVREVTGDFALLALDRQIELAFENDTPRIDFDGSPVMLREMVSNLVDNALRYTPAGGHVTVMLRGDAEGIGLRVCDDGPGIAPAEREAVFKRFYRILGSGNSEGSGLGLSIVREVCLAHGGSIRLDDGPSGRGLCVDIRLKAD</sequence>
<dbReference type="SMART" id="SM00388">
    <property type="entry name" value="HisKA"/>
    <property type="match status" value="1"/>
</dbReference>
<keyword evidence="9 10" id="KW-0472">Membrane</keyword>
<name>A0A1G8DEN1_9RHOO</name>
<dbReference type="GO" id="GO:0000155">
    <property type="term" value="F:phosphorelay sensor kinase activity"/>
    <property type="evidence" value="ECO:0007669"/>
    <property type="project" value="InterPro"/>
</dbReference>
<keyword evidence="5" id="KW-0808">Transferase</keyword>
<evidence type="ECO:0000256" key="3">
    <source>
        <dbReference type="ARBA" id="ARBA00012438"/>
    </source>
</evidence>
<reference evidence="12 13" key="1">
    <citation type="submission" date="2016-10" db="EMBL/GenBank/DDBJ databases">
        <authorList>
            <person name="de Groot N.N."/>
        </authorList>
    </citation>
    <scope>NUCLEOTIDE SEQUENCE [LARGE SCALE GENOMIC DNA]</scope>
    <source>
        <strain evidence="12 13">DSM 5885</strain>
    </source>
</reference>
<dbReference type="Gene3D" id="3.30.565.10">
    <property type="entry name" value="Histidine kinase-like ATPase, C-terminal domain"/>
    <property type="match status" value="1"/>
</dbReference>
<evidence type="ECO:0000256" key="6">
    <source>
        <dbReference type="ARBA" id="ARBA00022692"/>
    </source>
</evidence>
<evidence type="ECO:0000259" key="11">
    <source>
        <dbReference type="PROSITE" id="PS50109"/>
    </source>
</evidence>
<dbReference type="Pfam" id="PF00512">
    <property type="entry name" value="HisKA"/>
    <property type="match status" value="1"/>
</dbReference>
<dbReference type="InterPro" id="IPR003594">
    <property type="entry name" value="HATPase_dom"/>
</dbReference>
<comment type="subcellular location">
    <subcellularLocation>
        <location evidence="2">Membrane</location>
    </subcellularLocation>
</comment>
<dbReference type="SUPFAM" id="SSF55874">
    <property type="entry name" value="ATPase domain of HSP90 chaperone/DNA topoisomerase II/histidine kinase"/>
    <property type="match status" value="1"/>
</dbReference>
<protein>
    <recommendedName>
        <fullName evidence="3">histidine kinase</fullName>
        <ecNumber evidence="3">2.7.13.3</ecNumber>
    </recommendedName>
</protein>
<dbReference type="InterPro" id="IPR050428">
    <property type="entry name" value="TCS_sensor_his_kinase"/>
</dbReference>
<gene>
    <name evidence="12" type="ORF">SAMN05660652_01906</name>
</gene>
<comment type="catalytic activity">
    <reaction evidence="1">
        <text>ATP + protein L-histidine = ADP + protein N-phospho-L-histidine.</text>
        <dbReference type="EC" id="2.7.13.3"/>
    </reaction>
</comment>
<dbReference type="AlphaFoldDB" id="A0A1G8DEN1"/>
<evidence type="ECO:0000256" key="10">
    <source>
        <dbReference type="SAM" id="Phobius"/>
    </source>
</evidence>
<dbReference type="Pfam" id="PF02518">
    <property type="entry name" value="HATPase_c"/>
    <property type="match status" value="1"/>
</dbReference>
<dbReference type="PANTHER" id="PTHR45436:SF1">
    <property type="entry name" value="SENSOR PROTEIN QSEC"/>
    <property type="match status" value="1"/>
</dbReference>
<dbReference type="InterPro" id="IPR005467">
    <property type="entry name" value="His_kinase_dom"/>
</dbReference>
<keyword evidence="13" id="KW-1185">Reference proteome</keyword>
<dbReference type="InterPro" id="IPR003661">
    <property type="entry name" value="HisK_dim/P_dom"/>
</dbReference>
<dbReference type="STRING" id="83767.SAMN05660652_01906"/>
<evidence type="ECO:0000256" key="7">
    <source>
        <dbReference type="ARBA" id="ARBA00022777"/>
    </source>
</evidence>
<evidence type="ECO:0000256" key="2">
    <source>
        <dbReference type="ARBA" id="ARBA00004370"/>
    </source>
</evidence>
<dbReference type="SUPFAM" id="SSF47384">
    <property type="entry name" value="Homodimeric domain of signal transducing histidine kinase"/>
    <property type="match status" value="1"/>
</dbReference>
<dbReference type="PANTHER" id="PTHR45436">
    <property type="entry name" value="SENSOR HISTIDINE KINASE YKOH"/>
    <property type="match status" value="1"/>
</dbReference>
<dbReference type="InterPro" id="IPR013727">
    <property type="entry name" value="2CSK_N"/>
</dbReference>
<keyword evidence="6 10" id="KW-0812">Transmembrane</keyword>
<dbReference type="InterPro" id="IPR004358">
    <property type="entry name" value="Sig_transdc_His_kin-like_C"/>
</dbReference>
<dbReference type="CDD" id="cd00082">
    <property type="entry name" value="HisKA"/>
    <property type="match status" value="1"/>
</dbReference>
<organism evidence="12 13">
    <name type="scientific">Propionivibrio dicarboxylicus</name>
    <dbReference type="NCBI Taxonomy" id="83767"/>
    <lineage>
        <taxon>Bacteria</taxon>
        <taxon>Pseudomonadati</taxon>
        <taxon>Pseudomonadota</taxon>
        <taxon>Betaproteobacteria</taxon>
        <taxon>Rhodocyclales</taxon>
        <taxon>Rhodocyclaceae</taxon>
        <taxon>Propionivibrio</taxon>
    </lineage>
</organism>
<dbReference type="Gene3D" id="1.10.287.130">
    <property type="match status" value="1"/>
</dbReference>
<dbReference type="GO" id="GO:0005886">
    <property type="term" value="C:plasma membrane"/>
    <property type="evidence" value="ECO:0007669"/>
    <property type="project" value="TreeGrafter"/>
</dbReference>